<keyword evidence="8" id="KW-1133">Transmembrane helix</keyword>
<comment type="catalytic activity">
    <reaction evidence="1">
        <text>S-ubiquitinyl-[E2 ubiquitin-conjugating enzyme]-L-cysteine + [acceptor protein]-L-lysine = [E2 ubiquitin-conjugating enzyme]-L-cysteine + N(6)-ubiquitinyl-[acceptor protein]-L-lysine.</text>
        <dbReference type="EC" id="2.3.2.27"/>
    </reaction>
</comment>
<name>A0A565CA17_9BRAS</name>
<dbReference type="GO" id="GO:0005789">
    <property type="term" value="C:endoplasmic reticulum membrane"/>
    <property type="evidence" value="ECO:0007669"/>
    <property type="project" value="TreeGrafter"/>
</dbReference>
<organism evidence="11 12">
    <name type="scientific">Arabis nemorensis</name>
    <dbReference type="NCBI Taxonomy" id="586526"/>
    <lineage>
        <taxon>Eukaryota</taxon>
        <taxon>Viridiplantae</taxon>
        <taxon>Streptophyta</taxon>
        <taxon>Embryophyta</taxon>
        <taxon>Tracheophyta</taxon>
        <taxon>Spermatophyta</taxon>
        <taxon>Magnoliopsida</taxon>
        <taxon>eudicotyledons</taxon>
        <taxon>Gunneridae</taxon>
        <taxon>Pentapetalae</taxon>
        <taxon>rosids</taxon>
        <taxon>malvids</taxon>
        <taxon>Brassicales</taxon>
        <taxon>Brassicaceae</taxon>
        <taxon>Arabideae</taxon>
        <taxon>Arabis</taxon>
    </lineage>
</organism>
<dbReference type="PANTHER" id="PTHR13145:SF0">
    <property type="entry name" value="E3 UBIQUITIN-PROTEIN LIGASE MARCHF6"/>
    <property type="match status" value="1"/>
</dbReference>
<keyword evidence="9" id="KW-0472">Membrane</keyword>
<keyword evidence="5" id="KW-0808">Transferase</keyword>
<dbReference type="Proteomes" id="UP000489600">
    <property type="component" value="Unassembled WGS sequence"/>
</dbReference>
<keyword evidence="7" id="KW-0833">Ubl conjugation pathway</keyword>
<feature type="chain" id="PRO_5022235322" description="RING-type E3 ubiquitin transferase" evidence="10">
    <location>
        <begin position="18"/>
        <end position="208"/>
    </location>
</feature>
<evidence type="ECO:0000256" key="5">
    <source>
        <dbReference type="ARBA" id="ARBA00022679"/>
    </source>
</evidence>
<dbReference type="GO" id="GO:0036503">
    <property type="term" value="P:ERAD pathway"/>
    <property type="evidence" value="ECO:0007669"/>
    <property type="project" value="TreeGrafter"/>
</dbReference>
<evidence type="ECO:0000256" key="6">
    <source>
        <dbReference type="ARBA" id="ARBA00022692"/>
    </source>
</evidence>
<keyword evidence="6" id="KW-0812">Transmembrane</keyword>
<dbReference type="PANTHER" id="PTHR13145">
    <property type="entry name" value="SSM4 PROTEIN"/>
    <property type="match status" value="1"/>
</dbReference>
<comment type="subcellular location">
    <subcellularLocation>
        <location evidence="2">Membrane</location>
        <topology evidence="2">Multi-pass membrane protein</topology>
    </subcellularLocation>
</comment>
<dbReference type="GO" id="GO:0061630">
    <property type="term" value="F:ubiquitin protein ligase activity"/>
    <property type="evidence" value="ECO:0007669"/>
    <property type="project" value="UniProtKB-EC"/>
</dbReference>
<evidence type="ECO:0000256" key="2">
    <source>
        <dbReference type="ARBA" id="ARBA00004141"/>
    </source>
</evidence>
<accession>A0A565CA17</accession>
<evidence type="ECO:0000313" key="12">
    <source>
        <dbReference type="Proteomes" id="UP000489600"/>
    </source>
</evidence>
<evidence type="ECO:0000256" key="7">
    <source>
        <dbReference type="ARBA" id="ARBA00022786"/>
    </source>
</evidence>
<dbReference type="AlphaFoldDB" id="A0A565CA17"/>
<evidence type="ECO:0000256" key="10">
    <source>
        <dbReference type="SAM" id="SignalP"/>
    </source>
</evidence>
<evidence type="ECO:0000256" key="9">
    <source>
        <dbReference type="ARBA" id="ARBA00023136"/>
    </source>
</evidence>
<proteinExistence type="predicted"/>
<feature type="signal peptide" evidence="10">
    <location>
        <begin position="1"/>
        <end position="17"/>
    </location>
</feature>
<comment type="caution">
    <text evidence="11">The sequence shown here is derived from an EMBL/GenBank/DDBJ whole genome shotgun (WGS) entry which is preliminary data.</text>
</comment>
<dbReference type="EMBL" id="CABITT030000007">
    <property type="protein sequence ID" value="VVB10434.1"/>
    <property type="molecule type" value="Genomic_DNA"/>
</dbReference>
<comment type="pathway">
    <text evidence="3">Protein modification; protein ubiquitination.</text>
</comment>
<evidence type="ECO:0000313" key="11">
    <source>
        <dbReference type="EMBL" id="VVB10434.1"/>
    </source>
</evidence>
<evidence type="ECO:0000256" key="4">
    <source>
        <dbReference type="ARBA" id="ARBA00012483"/>
    </source>
</evidence>
<sequence>MRHLMTMIKVVLRLVYMLRMCGWWLDVCTIQMFGSSPWSFVFDDPDDEDGSLQFLVDDPVPKVARETLLETAVSVSVIFVSVSDPFTEIPAGMLLFQICISFIMEHFGLWTTIGSLLRCWFTGVGWALGLTDFLLPRPEDNIGLDNGNVEPDRPMAALPAADDHTRRSLLCTGIVKTDDEEQSVSLSVPIFDFLYYSDIKYVWFLKKI</sequence>
<gene>
    <name evidence="11" type="ORF">ANE_LOCUS20878</name>
</gene>
<dbReference type="EC" id="2.3.2.27" evidence="4"/>
<dbReference type="OrthoDB" id="1934885at2759"/>
<keyword evidence="10" id="KW-0732">Signal</keyword>
<protein>
    <recommendedName>
        <fullName evidence="4">RING-type E3 ubiquitin transferase</fullName>
        <ecNumber evidence="4">2.3.2.27</ecNumber>
    </recommendedName>
</protein>
<reference evidence="11" key="1">
    <citation type="submission" date="2019-07" db="EMBL/GenBank/DDBJ databases">
        <authorList>
            <person name="Dittberner H."/>
        </authorList>
    </citation>
    <scope>NUCLEOTIDE SEQUENCE [LARGE SCALE GENOMIC DNA]</scope>
</reference>
<evidence type="ECO:0000256" key="1">
    <source>
        <dbReference type="ARBA" id="ARBA00000900"/>
    </source>
</evidence>
<keyword evidence="12" id="KW-1185">Reference proteome</keyword>
<evidence type="ECO:0000256" key="3">
    <source>
        <dbReference type="ARBA" id="ARBA00004906"/>
    </source>
</evidence>
<evidence type="ECO:0000256" key="8">
    <source>
        <dbReference type="ARBA" id="ARBA00022989"/>
    </source>
</evidence>